<organism evidence="2 3">
    <name type="scientific">Potamilus streckersoni</name>
    <dbReference type="NCBI Taxonomy" id="2493646"/>
    <lineage>
        <taxon>Eukaryota</taxon>
        <taxon>Metazoa</taxon>
        <taxon>Spiralia</taxon>
        <taxon>Lophotrochozoa</taxon>
        <taxon>Mollusca</taxon>
        <taxon>Bivalvia</taxon>
        <taxon>Autobranchia</taxon>
        <taxon>Heteroconchia</taxon>
        <taxon>Palaeoheterodonta</taxon>
        <taxon>Unionida</taxon>
        <taxon>Unionoidea</taxon>
        <taxon>Unionidae</taxon>
        <taxon>Ambleminae</taxon>
        <taxon>Lampsilini</taxon>
        <taxon>Potamilus</taxon>
    </lineage>
</organism>
<feature type="signal peptide" evidence="1">
    <location>
        <begin position="1"/>
        <end position="19"/>
    </location>
</feature>
<feature type="chain" id="PRO_5041968880" description="EF-hand domain-containing protein" evidence="1">
    <location>
        <begin position="20"/>
        <end position="121"/>
    </location>
</feature>
<dbReference type="Proteomes" id="UP001195483">
    <property type="component" value="Unassembled WGS sequence"/>
</dbReference>
<accession>A0AAE0RMM1</accession>
<reference evidence="2" key="2">
    <citation type="journal article" date="2021" name="Genome Biol. Evol.">
        <title>Developing a high-quality reference genome for a parasitic bivalve with doubly uniparental inheritance (Bivalvia: Unionida).</title>
        <authorList>
            <person name="Smith C.H."/>
        </authorList>
    </citation>
    <scope>NUCLEOTIDE SEQUENCE</scope>
    <source>
        <strain evidence="2">CHS0354</strain>
        <tissue evidence="2">Mantle</tissue>
    </source>
</reference>
<dbReference type="AlphaFoldDB" id="A0AAE0RMM1"/>
<proteinExistence type="predicted"/>
<keyword evidence="1" id="KW-0732">Signal</keyword>
<gene>
    <name evidence="2" type="ORF">CHS0354_006255</name>
</gene>
<evidence type="ECO:0000256" key="1">
    <source>
        <dbReference type="SAM" id="SignalP"/>
    </source>
</evidence>
<protein>
    <recommendedName>
        <fullName evidence="4">EF-hand domain-containing protein</fullName>
    </recommendedName>
</protein>
<comment type="caution">
    <text evidence="2">The sequence shown here is derived from an EMBL/GenBank/DDBJ whole genome shotgun (WGS) entry which is preliminary data.</text>
</comment>
<evidence type="ECO:0000313" key="3">
    <source>
        <dbReference type="Proteomes" id="UP001195483"/>
    </source>
</evidence>
<sequence>MNTVWSLTVCIVCCGLVMSFPTVIKSRHKRGFRATVADRIAHGFGKRTQTVYNSDDFSSLRSNGYGLTDSRIVGLPVVDMADQLLRDRYSLVTFLENMIDRNGDGIITEEEFFRDDYVSRI</sequence>
<name>A0AAE0RMM1_9BIVA</name>
<keyword evidence="3" id="KW-1185">Reference proteome</keyword>
<dbReference type="InterPro" id="IPR018247">
    <property type="entry name" value="EF_Hand_1_Ca_BS"/>
</dbReference>
<reference evidence="2" key="3">
    <citation type="submission" date="2023-05" db="EMBL/GenBank/DDBJ databases">
        <authorList>
            <person name="Smith C.H."/>
        </authorList>
    </citation>
    <scope>NUCLEOTIDE SEQUENCE</scope>
    <source>
        <strain evidence="2">CHS0354</strain>
        <tissue evidence="2">Mantle</tissue>
    </source>
</reference>
<evidence type="ECO:0000313" key="2">
    <source>
        <dbReference type="EMBL" id="KAK3575935.1"/>
    </source>
</evidence>
<reference evidence="2" key="1">
    <citation type="journal article" date="2021" name="Genome Biol. Evol.">
        <title>A High-Quality Reference Genome for a Parasitic Bivalve with Doubly Uniparental Inheritance (Bivalvia: Unionida).</title>
        <authorList>
            <person name="Smith C.H."/>
        </authorList>
    </citation>
    <scope>NUCLEOTIDE SEQUENCE</scope>
    <source>
        <strain evidence="2">CHS0354</strain>
    </source>
</reference>
<dbReference type="PROSITE" id="PS00018">
    <property type="entry name" value="EF_HAND_1"/>
    <property type="match status" value="1"/>
</dbReference>
<dbReference type="EMBL" id="JAEAOA010000436">
    <property type="protein sequence ID" value="KAK3575935.1"/>
    <property type="molecule type" value="Genomic_DNA"/>
</dbReference>
<evidence type="ECO:0008006" key="4">
    <source>
        <dbReference type="Google" id="ProtNLM"/>
    </source>
</evidence>